<evidence type="ECO:0000313" key="2">
    <source>
        <dbReference type="Proteomes" id="UP000789845"/>
    </source>
</evidence>
<keyword evidence="2" id="KW-1185">Reference proteome</keyword>
<evidence type="ECO:0000313" key="1">
    <source>
        <dbReference type="EMBL" id="CAG9606484.1"/>
    </source>
</evidence>
<protein>
    <submittedName>
        <fullName evidence="1">Uncharacterized protein</fullName>
    </submittedName>
</protein>
<comment type="caution">
    <text evidence="1">The sequence shown here is derived from an EMBL/GenBank/DDBJ whole genome shotgun (WGS) entry which is preliminary data.</text>
</comment>
<accession>A0A9C7G5Z1</accession>
<reference evidence="1" key="1">
    <citation type="submission" date="2021-10" db="EMBL/GenBank/DDBJ databases">
        <authorList>
            <person name="Criscuolo A."/>
        </authorList>
    </citation>
    <scope>NUCLEOTIDE SEQUENCE</scope>
    <source>
        <strain evidence="1">CIP111885</strain>
    </source>
</reference>
<dbReference type="Proteomes" id="UP000789845">
    <property type="component" value="Unassembled WGS sequence"/>
</dbReference>
<dbReference type="EMBL" id="CAKJTG010000001">
    <property type="protein sequence ID" value="CAG9606484.1"/>
    <property type="molecule type" value="Genomic_DNA"/>
</dbReference>
<dbReference type="RefSeq" id="WP_290369466.1">
    <property type="nucleotide sequence ID" value="NZ_CAKJTG010000001.1"/>
</dbReference>
<sequence>MKEEHPFPTRDELDQAFTLLQDQITRITVAEEEELVKQEKENE</sequence>
<organism evidence="1 2">
    <name type="scientific">Pseudoneobacillus rhizosphaerae</name>
    <dbReference type="NCBI Taxonomy" id="2880968"/>
    <lineage>
        <taxon>Bacteria</taxon>
        <taxon>Bacillati</taxon>
        <taxon>Bacillota</taxon>
        <taxon>Bacilli</taxon>
        <taxon>Bacillales</taxon>
        <taxon>Bacillaceae</taxon>
        <taxon>Pseudoneobacillus</taxon>
    </lineage>
</organism>
<gene>
    <name evidence="1" type="ORF">NEOCIP111885_00172</name>
</gene>
<dbReference type="AlphaFoldDB" id="A0A9C7G5Z1"/>
<name>A0A9C7G5Z1_9BACI</name>
<proteinExistence type="predicted"/>